<feature type="region of interest" description="Disordered" evidence="1">
    <location>
        <begin position="59"/>
        <end position="80"/>
    </location>
</feature>
<evidence type="ECO:0000313" key="2">
    <source>
        <dbReference type="EMBL" id="KAH1091149.1"/>
    </source>
</evidence>
<dbReference type="Proteomes" id="UP000828251">
    <property type="component" value="Unassembled WGS sequence"/>
</dbReference>
<accession>A0A9D4A650</accession>
<organism evidence="2 3">
    <name type="scientific">Gossypium stocksii</name>
    <dbReference type="NCBI Taxonomy" id="47602"/>
    <lineage>
        <taxon>Eukaryota</taxon>
        <taxon>Viridiplantae</taxon>
        <taxon>Streptophyta</taxon>
        <taxon>Embryophyta</taxon>
        <taxon>Tracheophyta</taxon>
        <taxon>Spermatophyta</taxon>
        <taxon>Magnoliopsida</taxon>
        <taxon>eudicotyledons</taxon>
        <taxon>Gunneridae</taxon>
        <taxon>Pentapetalae</taxon>
        <taxon>rosids</taxon>
        <taxon>malvids</taxon>
        <taxon>Malvales</taxon>
        <taxon>Malvaceae</taxon>
        <taxon>Malvoideae</taxon>
        <taxon>Gossypium</taxon>
    </lineage>
</organism>
<dbReference type="AlphaFoldDB" id="A0A9D4A650"/>
<keyword evidence="3" id="KW-1185">Reference proteome</keyword>
<sequence length="526" mass="59997">MGENFSVPYSFDKLEILILTKQTYKIDEVITIEVGSEKFPIRVIGKGLVEISDEKIKKRMENRGGEEEESSEMVQGNNSKLEVSPERNCVERSKFKWNTWFVRRGYCGGSDLSLDPMGVVPIVGPSAQGPNSGLGQEIKKGLRIDCLEGEDVSSDEIEEEFLQSRWSKRKKKSLNKKIKSMREIQDIVLTTKEKRRRDRGVGNSKGKGVSNLDESIINLSLSHSDISNRKRVILREVKKTWEVGKMLGFRVQCEEEVIIEEIMRLEEVISMELVRKLWGDDSFDFKFAAAVECSRRLLSIWDRSSFYGDKVLCGRRFIAIEGKWVREGKEAVLINIYAPNSFADKRILWEEIVGLRFQFSSAWILGGDFNVVRNRSERKNLSPKVRCFLWMLAIDRLPTKEFLVKRGVNIQNVSTGCPWCKVQTCQVLLETPPVGWLKFNVCGIEIEDKAGCDGVLRDMECVARAIFSGAIIADNAKEAKTDAIKIALEVLLAMNWKHNVALIIEVGFSLVFSWCVNKAMRRWSIQ</sequence>
<evidence type="ECO:0000313" key="3">
    <source>
        <dbReference type="Proteomes" id="UP000828251"/>
    </source>
</evidence>
<evidence type="ECO:0008006" key="4">
    <source>
        <dbReference type="Google" id="ProtNLM"/>
    </source>
</evidence>
<reference evidence="2 3" key="1">
    <citation type="journal article" date="2021" name="Plant Biotechnol. J.">
        <title>Multi-omics assisted identification of the key and species-specific regulatory components of drought-tolerant mechanisms in Gossypium stocksii.</title>
        <authorList>
            <person name="Yu D."/>
            <person name="Ke L."/>
            <person name="Zhang D."/>
            <person name="Wu Y."/>
            <person name="Sun Y."/>
            <person name="Mei J."/>
            <person name="Sun J."/>
            <person name="Sun Y."/>
        </authorList>
    </citation>
    <scope>NUCLEOTIDE SEQUENCE [LARGE SCALE GENOMIC DNA]</scope>
    <source>
        <strain evidence="3">cv. E1</strain>
        <tissue evidence="2">Leaf</tissue>
    </source>
</reference>
<dbReference type="Gene3D" id="3.60.10.10">
    <property type="entry name" value="Endonuclease/exonuclease/phosphatase"/>
    <property type="match status" value="1"/>
</dbReference>
<proteinExistence type="predicted"/>
<evidence type="ECO:0000256" key="1">
    <source>
        <dbReference type="SAM" id="MobiDB-lite"/>
    </source>
</evidence>
<gene>
    <name evidence="2" type="ORF">J1N35_018406</name>
</gene>
<dbReference type="EMBL" id="JAIQCV010000006">
    <property type="protein sequence ID" value="KAH1091149.1"/>
    <property type="molecule type" value="Genomic_DNA"/>
</dbReference>
<dbReference type="InterPro" id="IPR036691">
    <property type="entry name" value="Endo/exonu/phosph_ase_sf"/>
</dbReference>
<name>A0A9D4A650_9ROSI</name>
<comment type="caution">
    <text evidence="2">The sequence shown here is derived from an EMBL/GenBank/DDBJ whole genome shotgun (WGS) entry which is preliminary data.</text>
</comment>
<dbReference type="OrthoDB" id="1881450at2759"/>
<dbReference type="SUPFAM" id="SSF56219">
    <property type="entry name" value="DNase I-like"/>
    <property type="match status" value="1"/>
</dbReference>
<protein>
    <recommendedName>
        <fullName evidence="4">DUF4283 domain-containing protein</fullName>
    </recommendedName>
</protein>